<evidence type="ECO:0000256" key="1">
    <source>
        <dbReference type="SAM" id="MobiDB-lite"/>
    </source>
</evidence>
<accession>E2Q5T7</accession>
<gene>
    <name evidence="2" type="ORF">SCLAV_0021</name>
</gene>
<dbReference type="Proteomes" id="UP000002357">
    <property type="component" value="Chromosome"/>
</dbReference>
<proteinExistence type="predicted"/>
<protein>
    <submittedName>
        <fullName evidence="2">Uncharacterized protein</fullName>
    </submittedName>
</protein>
<dbReference type="EMBL" id="CM000913">
    <property type="protein sequence ID" value="EFG05097.1"/>
    <property type="molecule type" value="Genomic_DNA"/>
</dbReference>
<evidence type="ECO:0000313" key="2">
    <source>
        <dbReference type="EMBL" id="EFG05097.1"/>
    </source>
</evidence>
<evidence type="ECO:0000313" key="3">
    <source>
        <dbReference type="Proteomes" id="UP000002357"/>
    </source>
</evidence>
<organism evidence="2 3">
    <name type="scientific">Streptomyces clavuligerus</name>
    <dbReference type="NCBI Taxonomy" id="1901"/>
    <lineage>
        <taxon>Bacteria</taxon>
        <taxon>Bacillati</taxon>
        <taxon>Actinomycetota</taxon>
        <taxon>Actinomycetes</taxon>
        <taxon>Kitasatosporales</taxon>
        <taxon>Streptomycetaceae</taxon>
        <taxon>Streptomyces</taxon>
    </lineage>
</organism>
<keyword evidence="3" id="KW-1185">Reference proteome</keyword>
<feature type="region of interest" description="Disordered" evidence="1">
    <location>
        <begin position="21"/>
        <end position="45"/>
    </location>
</feature>
<reference evidence="2 3" key="1">
    <citation type="journal article" date="2010" name="Genome Biol. Evol.">
        <title>The sequence of a 1.8-mb bacterial linear plasmid reveals a rich evolutionary reservoir of secondary metabolic pathways.</title>
        <authorList>
            <person name="Medema M.H."/>
            <person name="Trefzer A."/>
            <person name="Kovalchuk A."/>
            <person name="van den Berg M."/>
            <person name="Mueller U."/>
            <person name="Heijne W."/>
            <person name="Wu L."/>
            <person name="Alam M.T."/>
            <person name="Ronning C.M."/>
            <person name="Nierman W.C."/>
            <person name="Bovenberg R.A.L."/>
            <person name="Breitling R."/>
            <person name="Takano E."/>
        </authorList>
    </citation>
    <scope>NUCLEOTIDE SEQUENCE [LARGE SCALE GENOMIC DNA]</scope>
    <source>
        <strain evidence="3">ATCC 27064 / DSM 738 / JCM 4710 / NBRC 13307 / NCIMB 12785 / NRRL 3585 / VKM Ac-602</strain>
    </source>
</reference>
<sequence>MPAPATVPVPADCSRSCCQVPGPSARPTLRARADGAPDSTVGRRT</sequence>
<name>E2Q5T7_STRCL</name>
<dbReference type="AlphaFoldDB" id="E2Q5T7"/>